<evidence type="ECO:0000313" key="3">
    <source>
        <dbReference type="EMBL" id="ANZ73123.1"/>
    </source>
</evidence>
<evidence type="ECO:0000313" key="4">
    <source>
        <dbReference type="Proteomes" id="UP000094565"/>
    </source>
</evidence>
<organism evidence="3 4">
    <name type="scientific">Komagataella pastoris</name>
    <name type="common">Yeast</name>
    <name type="synonym">Pichia pastoris</name>
    <dbReference type="NCBI Taxonomy" id="4922"/>
    <lineage>
        <taxon>Eukaryota</taxon>
        <taxon>Fungi</taxon>
        <taxon>Dikarya</taxon>
        <taxon>Ascomycota</taxon>
        <taxon>Saccharomycotina</taxon>
        <taxon>Pichiomycetes</taxon>
        <taxon>Pichiales</taxon>
        <taxon>Pichiaceae</taxon>
        <taxon>Komagataella</taxon>
    </lineage>
</organism>
<feature type="coiled-coil region" evidence="1">
    <location>
        <begin position="313"/>
        <end position="347"/>
    </location>
</feature>
<evidence type="ECO:0000256" key="1">
    <source>
        <dbReference type="SAM" id="Coils"/>
    </source>
</evidence>
<feature type="region of interest" description="Disordered" evidence="2">
    <location>
        <begin position="358"/>
        <end position="379"/>
    </location>
</feature>
<dbReference type="Proteomes" id="UP000094565">
    <property type="component" value="Chromosome 1"/>
</dbReference>
<name>A0A1B2J563_PICPA</name>
<keyword evidence="4" id="KW-1185">Reference proteome</keyword>
<gene>
    <name evidence="3" type="primary">PEA2</name>
    <name evidence="3" type="ORF">ATY40_BA7501813</name>
</gene>
<evidence type="ECO:0000256" key="2">
    <source>
        <dbReference type="SAM" id="MobiDB-lite"/>
    </source>
</evidence>
<proteinExistence type="predicted"/>
<feature type="coiled-coil region" evidence="1">
    <location>
        <begin position="390"/>
        <end position="424"/>
    </location>
</feature>
<reference evidence="3 4" key="1">
    <citation type="submission" date="2016-02" db="EMBL/GenBank/DDBJ databases">
        <title>Comparative genomic and transcriptomic foundation for Pichia pastoris.</title>
        <authorList>
            <person name="Love K.R."/>
            <person name="Shah K.A."/>
            <person name="Whittaker C.A."/>
            <person name="Wu J."/>
            <person name="Bartlett M.C."/>
            <person name="Ma D."/>
            <person name="Leeson R.L."/>
            <person name="Priest M."/>
            <person name="Young S.K."/>
            <person name="Love J.C."/>
        </authorList>
    </citation>
    <scope>NUCLEOTIDE SEQUENCE [LARGE SCALE GENOMIC DNA]</scope>
    <source>
        <strain evidence="3 4">ATCC 28485</strain>
    </source>
</reference>
<keyword evidence="1" id="KW-0175">Coiled coil</keyword>
<dbReference type="EMBL" id="CP014584">
    <property type="protein sequence ID" value="ANZ73123.1"/>
    <property type="molecule type" value="Genomic_DNA"/>
</dbReference>
<dbReference type="AlphaFoldDB" id="A0A1B2J563"/>
<dbReference type="OrthoDB" id="3996692at2759"/>
<protein>
    <submittedName>
        <fullName evidence="3">BA75_01813T0</fullName>
    </submittedName>
</protein>
<accession>A0A1B2J563</accession>
<sequence>MDETYSQIAMATSMKDNLLSKEFPVDWCAAQDEASLKKLLQQSHEEALTNPPTSIGEFANGMDERFEAILKEEAAKIDVLKGKDDTFKVTYMKLIMEKGLLEMQLLDANKSDQDSKLLNLDQIGALKSMQTQAKDDLKKEELQKKLNNTYIHALNLLITQNGLTALDNSSKLNQVDLFSNEEDHQILGVKIENLIFEICSIAAQKNLVLPQPVDSITSLEGKLTWISSCLREITFNETLTRSKSLLGSKSKESTKNSVSDLDLQTALKDLQFSYEYLSRQFENEKVQHSDILSQMRYKLNHSEELLSKLTKDFNNQTNTLVHQENQINQLSKDLAQREKEISDLNKELSISKIDSLGIGENTQSGSKSPLGLHSPKKNNVSATILRSEFKKLVRKINERHEQQLNEERNERQRLETLVKIYEENMKK</sequence>